<evidence type="ECO:0000259" key="10">
    <source>
        <dbReference type="Pfam" id="PF01207"/>
    </source>
</evidence>
<dbReference type="InterPro" id="IPR013785">
    <property type="entry name" value="Aldolase_TIM"/>
</dbReference>
<dbReference type="PIRSF" id="PIRSF006621">
    <property type="entry name" value="Dus"/>
    <property type="match status" value="1"/>
</dbReference>
<keyword evidence="3 7" id="KW-0288">FMN</keyword>
<dbReference type="GO" id="GO:0050660">
    <property type="term" value="F:flavin adenine dinucleotide binding"/>
    <property type="evidence" value="ECO:0007669"/>
    <property type="project" value="InterPro"/>
</dbReference>
<dbReference type="PANTHER" id="PTHR45846">
    <property type="entry name" value="TRNA-DIHYDROURIDINE(47) SYNTHASE [NAD(P)(+)]-LIKE"/>
    <property type="match status" value="1"/>
</dbReference>
<dbReference type="InterPro" id="IPR035587">
    <property type="entry name" value="DUS-like_FMN-bd"/>
</dbReference>
<accession>A0A5M9I3Z6</accession>
<feature type="binding site" evidence="9">
    <location>
        <begin position="218"/>
        <end position="219"/>
    </location>
    <ligand>
        <name>FMN</name>
        <dbReference type="ChEBI" id="CHEBI:58210"/>
    </ligand>
</feature>
<keyword evidence="2 7" id="KW-0285">Flavoprotein</keyword>
<evidence type="ECO:0000313" key="12">
    <source>
        <dbReference type="Proteomes" id="UP000322025"/>
    </source>
</evidence>
<dbReference type="EC" id="1.3.1.-" evidence="7"/>
<reference evidence="11" key="1">
    <citation type="submission" date="2019-07" db="EMBL/GenBank/DDBJ databases">
        <authorList>
            <person name="Wongkuna S."/>
            <person name="Scaria J."/>
        </authorList>
    </citation>
    <scope>NUCLEOTIDE SEQUENCE [LARGE SCALE GENOMIC DNA]</scope>
    <source>
        <strain evidence="11">SW178</strain>
    </source>
</reference>
<feature type="binding site" evidence="9">
    <location>
        <position position="133"/>
    </location>
    <ligand>
        <name>FMN</name>
        <dbReference type="ChEBI" id="CHEBI:58210"/>
    </ligand>
</feature>
<proteinExistence type="inferred from homology"/>
<dbReference type="InterPro" id="IPR018517">
    <property type="entry name" value="tRNA_hU_synthase_CS"/>
</dbReference>
<keyword evidence="9" id="KW-0547">Nucleotide-binding</keyword>
<dbReference type="PROSITE" id="PS01136">
    <property type="entry name" value="UPF0034"/>
    <property type="match status" value="1"/>
</dbReference>
<evidence type="ECO:0000256" key="1">
    <source>
        <dbReference type="ARBA" id="ARBA00001917"/>
    </source>
</evidence>
<dbReference type="RefSeq" id="WP_150309944.1">
    <property type="nucleotide sequence ID" value="NZ_VMSO01000001.1"/>
</dbReference>
<name>A0A5M9I3Z6_9FIRM</name>
<comment type="similarity">
    <text evidence="7">Belongs to the dus family.</text>
</comment>
<evidence type="ECO:0000256" key="9">
    <source>
        <dbReference type="PIRSR" id="PIRSR006621-2"/>
    </source>
</evidence>
<feature type="domain" description="DUS-like FMN-binding" evidence="10">
    <location>
        <begin position="5"/>
        <end position="293"/>
    </location>
</feature>
<dbReference type="AlphaFoldDB" id="A0A5M9I3Z6"/>
<evidence type="ECO:0000256" key="8">
    <source>
        <dbReference type="PIRSR" id="PIRSR006621-1"/>
    </source>
</evidence>
<evidence type="ECO:0000256" key="4">
    <source>
        <dbReference type="ARBA" id="ARBA00022694"/>
    </source>
</evidence>
<comment type="caution">
    <text evidence="11">The sequence shown here is derived from an EMBL/GenBank/DDBJ whole genome shotgun (WGS) entry which is preliminary data.</text>
</comment>
<comment type="cofactor">
    <cofactor evidence="1 7 9">
        <name>FMN</name>
        <dbReference type="ChEBI" id="CHEBI:58210"/>
    </cofactor>
</comment>
<dbReference type="EMBL" id="VMSO01000001">
    <property type="protein sequence ID" value="KAA8502749.1"/>
    <property type="molecule type" value="Genomic_DNA"/>
</dbReference>
<dbReference type="PANTHER" id="PTHR45846:SF1">
    <property type="entry name" value="TRNA-DIHYDROURIDINE(47) SYNTHASE [NAD(P)(+)]-LIKE"/>
    <property type="match status" value="1"/>
</dbReference>
<dbReference type="InterPro" id="IPR001269">
    <property type="entry name" value="DUS_fam"/>
</dbReference>
<protein>
    <recommendedName>
        <fullName evidence="7">tRNA-dihydrouridine synthase</fullName>
        <ecNumber evidence="7">1.3.1.-</ecNumber>
    </recommendedName>
</protein>
<dbReference type="Proteomes" id="UP000322025">
    <property type="component" value="Unassembled WGS sequence"/>
</dbReference>
<dbReference type="Gene3D" id="3.20.20.70">
    <property type="entry name" value="Aldolase class I"/>
    <property type="match status" value="1"/>
</dbReference>
<organism evidence="11 12">
    <name type="scientific">Mediterraneibacter catenae</name>
    <dbReference type="NCBI Taxonomy" id="2594882"/>
    <lineage>
        <taxon>Bacteria</taxon>
        <taxon>Bacillati</taxon>
        <taxon>Bacillota</taxon>
        <taxon>Clostridia</taxon>
        <taxon>Lachnospirales</taxon>
        <taxon>Lachnospiraceae</taxon>
        <taxon>Mediterraneibacter</taxon>
    </lineage>
</organism>
<sequence>MRLYLAPLEGITGWIFRSALYKCFGGFDKYFVPFIRPNQMGHFSAREKKDILPAHNEGMYTVPQILTNKPEDFIRTAAKLKEYGYEEINLNLGCPSKTVVTKGRGAGFLAYPDRLDAFLDEIFEKCDIRISIKTRLGMEEPEEFYHLLEIYNKYPMEELIIHPRVQKDFYKNTPNLELFSEILPKSRNPVCYNGDIFTPDDYERFAGLQPSVDRIMTGRGVMADPALARRIRGGSAAGKEELRRFHDLLYAGYCEEMSGDRTILYKMKELWTYLAPCFTDYKKYAKKIKKAEKCAVYEKVVEELFENEEISAS</sequence>
<dbReference type="GO" id="GO:0017150">
    <property type="term" value="F:tRNA dihydrouridine synthase activity"/>
    <property type="evidence" value="ECO:0007669"/>
    <property type="project" value="InterPro"/>
</dbReference>
<keyword evidence="12" id="KW-1185">Reference proteome</keyword>
<gene>
    <name evidence="11" type="ORF">FNY66_00335</name>
</gene>
<dbReference type="Pfam" id="PF01207">
    <property type="entry name" value="Dus"/>
    <property type="match status" value="1"/>
</dbReference>
<comment type="function">
    <text evidence="7">Catalyzes the synthesis of 5,6-dihydrouridine (D), a modified base found in the D-loop of most tRNAs, via the reduction of the C5-C6 double bond in target uridines.</text>
</comment>
<feature type="binding site" evidence="9">
    <location>
        <position position="64"/>
    </location>
    <ligand>
        <name>FMN</name>
        <dbReference type="ChEBI" id="CHEBI:58210"/>
    </ligand>
</feature>
<keyword evidence="5" id="KW-0521">NADP</keyword>
<evidence type="ECO:0000256" key="2">
    <source>
        <dbReference type="ARBA" id="ARBA00022630"/>
    </source>
</evidence>
<dbReference type="OrthoDB" id="9764501at2"/>
<feature type="active site" description="Proton donor" evidence="8">
    <location>
        <position position="94"/>
    </location>
</feature>
<evidence type="ECO:0000256" key="6">
    <source>
        <dbReference type="ARBA" id="ARBA00023002"/>
    </source>
</evidence>
<feature type="binding site" evidence="9">
    <location>
        <position position="162"/>
    </location>
    <ligand>
        <name>FMN</name>
        <dbReference type="ChEBI" id="CHEBI:58210"/>
    </ligand>
</feature>
<keyword evidence="6 7" id="KW-0560">Oxidoreductase</keyword>
<evidence type="ECO:0000256" key="5">
    <source>
        <dbReference type="ARBA" id="ARBA00022857"/>
    </source>
</evidence>
<dbReference type="SUPFAM" id="SSF51395">
    <property type="entry name" value="FMN-linked oxidoreductases"/>
    <property type="match status" value="1"/>
</dbReference>
<keyword evidence="4 7" id="KW-0819">tRNA processing</keyword>
<evidence type="ECO:0000256" key="3">
    <source>
        <dbReference type="ARBA" id="ARBA00022643"/>
    </source>
</evidence>
<dbReference type="CDD" id="cd02801">
    <property type="entry name" value="DUS_like_FMN"/>
    <property type="match status" value="1"/>
</dbReference>
<evidence type="ECO:0000313" key="11">
    <source>
        <dbReference type="EMBL" id="KAA8502749.1"/>
    </source>
</evidence>
<evidence type="ECO:0000256" key="7">
    <source>
        <dbReference type="PIRNR" id="PIRNR006621"/>
    </source>
</evidence>
<dbReference type="GO" id="GO:0003723">
    <property type="term" value="F:RNA binding"/>
    <property type="evidence" value="ECO:0007669"/>
    <property type="project" value="TreeGrafter"/>
</dbReference>